<comment type="caution">
    <text evidence="2">The sequence shown here is derived from an EMBL/GenBank/DDBJ whole genome shotgun (WGS) entry which is preliminary data.</text>
</comment>
<keyword evidence="3" id="KW-1185">Reference proteome</keyword>
<feature type="region of interest" description="Disordered" evidence="1">
    <location>
        <begin position="1"/>
        <end position="21"/>
    </location>
</feature>
<dbReference type="InterPro" id="IPR050701">
    <property type="entry name" value="Histone_Mod_Regulator"/>
</dbReference>
<accession>A0A3S3PNJ7</accession>
<dbReference type="GO" id="GO:0006357">
    <property type="term" value="P:regulation of transcription by RNA polymerase II"/>
    <property type="evidence" value="ECO:0007669"/>
    <property type="project" value="TreeGrafter"/>
</dbReference>
<dbReference type="PANTHER" id="PTHR13793:SF160">
    <property type="entry name" value="PHD FINGER PROTEIN RHINOCEROS"/>
    <property type="match status" value="1"/>
</dbReference>
<dbReference type="Proteomes" id="UP000285301">
    <property type="component" value="Unassembled WGS sequence"/>
</dbReference>
<evidence type="ECO:0000256" key="1">
    <source>
        <dbReference type="SAM" id="MobiDB-lite"/>
    </source>
</evidence>
<proteinExistence type="predicted"/>
<feature type="compositionally biased region" description="Polar residues" evidence="1">
    <location>
        <begin position="1"/>
        <end position="11"/>
    </location>
</feature>
<dbReference type="PANTHER" id="PTHR13793">
    <property type="entry name" value="PHD FINGER PROTEINS"/>
    <property type="match status" value="1"/>
</dbReference>
<dbReference type="STRING" id="1965070.A0A3S3PNJ7"/>
<name>A0A3S3PNJ7_9ACAR</name>
<protein>
    <submittedName>
        <fullName evidence="2">Uncharacterized protein</fullName>
    </submittedName>
</protein>
<evidence type="ECO:0000313" key="2">
    <source>
        <dbReference type="EMBL" id="RWS16146.1"/>
    </source>
</evidence>
<dbReference type="EMBL" id="NCKU01000289">
    <property type="protein sequence ID" value="RWS16146.1"/>
    <property type="molecule type" value="Genomic_DNA"/>
</dbReference>
<dbReference type="OrthoDB" id="20839at2759"/>
<reference evidence="2 3" key="1">
    <citation type="journal article" date="2018" name="Gigascience">
        <title>Genomes of trombidid mites reveal novel predicted allergens and laterally-transferred genes associated with secondary metabolism.</title>
        <authorList>
            <person name="Dong X."/>
            <person name="Chaisiri K."/>
            <person name="Xia D."/>
            <person name="Armstrong S.D."/>
            <person name="Fang Y."/>
            <person name="Donnelly M.J."/>
            <person name="Kadowaki T."/>
            <person name="McGarry J.W."/>
            <person name="Darby A.C."/>
            <person name="Makepeace B.L."/>
        </authorList>
    </citation>
    <scope>NUCLEOTIDE SEQUENCE [LARGE SCALE GENOMIC DNA]</scope>
    <source>
        <strain evidence="2">UoL-WK</strain>
    </source>
</reference>
<sequence>KRNRSKSVSVTSEDEDTSPKKFKNDSLSIDIFGHSSQLNKSRIYNFGCRKKPAELFRKDLISCMKLPDSEQLNRDDYLLITDSWKEEWEKGVQVPVNPESLPSPVFKSLRTAENENNCKMPKKLIKVTYFLLYKMTFICLFLFKKNNSTNTDSQLSRYEVDLIDICWLNALKESDERICITDDVFEDIINELELQCATNMKAKQVGIEYDDHIICDICRR</sequence>
<gene>
    <name evidence="2" type="ORF">B4U79_04567</name>
</gene>
<feature type="non-terminal residue" evidence="2">
    <location>
        <position position="1"/>
    </location>
</feature>
<evidence type="ECO:0000313" key="3">
    <source>
        <dbReference type="Proteomes" id="UP000285301"/>
    </source>
</evidence>
<dbReference type="AlphaFoldDB" id="A0A3S3PNJ7"/>
<organism evidence="2 3">
    <name type="scientific">Dinothrombium tinctorium</name>
    <dbReference type="NCBI Taxonomy" id="1965070"/>
    <lineage>
        <taxon>Eukaryota</taxon>
        <taxon>Metazoa</taxon>
        <taxon>Ecdysozoa</taxon>
        <taxon>Arthropoda</taxon>
        <taxon>Chelicerata</taxon>
        <taxon>Arachnida</taxon>
        <taxon>Acari</taxon>
        <taxon>Acariformes</taxon>
        <taxon>Trombidiformes</taxon>
        <taxon>Prostigmata</taxon>
        <taxon>Anystina</taxon>
        <taxon>Parasitengona</taxon>
        <taxon>Trombidioidea</taxon>
        <taxon>Trombidiidae</taxon>
        <taxon>Dinothrombium</taxon>
    </lineage>
</organism>